<dbReference type="InterPro" id="IPR034457">
    <property type="entry name" value="Organic_radical-activating"/>
</dbReference>
<comment type="caution">
    <text evidence="9">The sequence shown here is derived from an EMBL/GenBank/DDBJ whole genome shotgun (WGS) entry which is preliminary data.</text>
</comment>
<dbReference type="SUPFAM" id="SSF102114">
    <property type="entry name" value="Radical SAM enzymes"/>
    <property type="match status" value="1"/>
</dbReference>
<evidence type="ECO:0000256" key="3">
    <source>
        <dbReference type="ARBA" id="ARBA00022526"/>
    </source>
</evidence>
<dbReference type="InterPro" id="IPR013785">
    <property type="entry name" value="Aldolase_TIM"/>
</dbReference>
<evidence type="ECO:0000256" key="1">
    <source>
        <dbReference type="ARBA" id="ARBA00001966"/>
    </source>
</evidence>
<dbReference type="Pfam" id="PF04055">
    <property type="entry name" value="Radical_SAM"/>
    <property type="match status" value="1"/>
</dbReference>
<proteinExistence type="predicted"/>
<dbReference type="AlphaFoldDB" id="A0A8J7FR35"/>
<evidence type="ECO:0000256" key="7">
    <source>
        <dbReference type="ARBA" id="ARBA00023014"/>
    </source>
</evidence>
<dbReference type="NCBIfam" id="TIGR04038">
    <property type="entry name" value="tatD_link_rSAM"/>
    <property type="match status" value="1"/>
</dbReference>
<feature type="domain" description="Radical SAM core" evidence="8">
    <location>
        <begin position="22"/>
        <end position="214"/>
    </location>
</feature>
<reference evidence="9" key="1">
    <citation type="submission" date="2020-10" db="EMBL/GenBank/DDBJ databases">
        <title>Bacterium isolated from coastal waters sediment.</title>
        <authorList>
            <person name="Chen R.-J."/>
            <person name="Lu D.-C."/>
            <person name="Zhu K.-L."/>
            <person name="Du Z.-J."/>
        </authorList>
    </citation>
    <scope>NUCLEOTIDE SEQUENCE</scope>
    <source>
        <strain evidence="9">N1Y112</strain>
    </source>
</reference>
<evidence type="ECO:0000256" key="5">
    <source>
        <dbReference type="ARBA" id="ARBA00022723"/>
    </source>
</evidence>
<protein>
    <submittedName>
        <fullName evidence="9">Radical SAM protein</fullName>
    </submittedName>
</protein>
<evidence type="ECO:0000256" key="4">
    <source>
        <dbReference type="ARBA" id="ARBA00022691"/>
    </source>
</evidence>
<keyword evidence="4" id="KW-0949">S-adenosyl-L-methionine</keyword>
<organism evidence="9 10">
    <name type="scientific">Pontibacterium sinense</name>
    <dbReference type="NCBI Taxonomy" id="2781979"/>
    <lineage>
        <taxon>Bacteria</taxon>
        <taxon>Pseudomonadati</taxon>
        <taxon>Pseudomonadota</taxon>
        <taxon>Gammaproteobacteria</taxon>
        <taxon>Oceanospirillales</taxon>
        <taxon>Oceanospirillaceae</taxon>
        <taxon>Pontibacterium</taxon>
    </lineage>
</organism>
<dbReference type="Gene3D" id="3.20.20.70">
    <property type="entry name" value="Aldolase class I"/>
    <property type="match status" value="1"/>
</dbReference>
<evidence type="ECO:0000313" key="10">
    <source>
        <dbReference type="Proteomes" id="UP000640333"/>
    </source>
</evidence>
<dbReference type="SFLD" id="SFLDG01111">
    <property type="entry name" value="Uncharacterised_Radical_SAM_Su"/>
    <property type="match status" value="1"/>
</dbReference>
<keyword evidence="3" id="KW-0119">Carbohydrate metabolism</keyword>
<dbReference type="RefSeq" id="WP_193954080.1">
    <property type="nucleotide sequence ID" value="NZ_JADEYS010000015.1"/>
</dbReference>
<dbReference type="PROSITE" id="PS51918">
    <property type="entry name" value="RADICAL_SAM"/>
    <property type="match status" value="1"/>
</dbReference>
<dbReference type="InterPro" id="IPR023821">
    <property type="entry name" value="rSAM_TatD-assoc"/>
</dbReference>
<dbReference type="GO" id="GO:0051539">
    <property type="term" value="F:4 iron, 4 sulfur cluster binding"/>
    <property type="evidence" value="ECO:0007669"/>
    <property type="project" value="UniProtKB-KW"/>
</dbReference>
<comment type="cofactor">
    <cofactor evidence="1">
        <name>[4Fe-4S] cluster</name>
        <dbReference type="ChEBI" id="CHEBI:49883"/>
    </cofactor>
</comment>
<keyword evidence="10" id="KW-1185">Reference proteome</keyword>
<dbReference type="InterPro" id="IPR007197">
    <property type="entry name" value="rSAM"/>
</dbReference>
<dbReference type="InterPro" id="IPR058240">
    <property type="entry name" value="rSAM_sf"/>
</dbReference>
<dbReference type="PANTHER" id="PTHR30352:SF5">
    <property type="entry name" value="PYRUVATE FORMATE-LYASE 1-ACTIVATING ENZYME"/>
    <property type="match status" value="1"/>
</dbReference>
<dbReference type="GO" id="GO:0006006">
    <property type="term" value="P:glucose metabolic process"/>
    <property type="evidence" value="ECO:0007669"/>
    <property type="project" value="UniProtKB-KW"/>
</dbReference>
<accession>A0A8J7FR35</accession>
<evidence type="ECO:0000256" key="2">
    <source>
        <dbReference type="ARBA" id="ARBA00022485"/>
    </source>
</evidence>
<dbReference type="Proteomes" id="UP000640333">
    <property type="component" value="Unassembled WGS sequence"/>
</dbReference>
<name>A0A8J7FR35_9GAMM</name>
<evidence type="ECO:0000256" key="6">
    <source>
        <dbReference type="ARBA" id="ARBA00023004"/>
    </source>
</evidence>
<evidence type="ECO:0000313" key="9">
    <source>
        <dbReference type="EMBL" id="MBE9398442.1"/>
    </source>
</evidence>
<gene>
    <name evidence="9" type="ORF">IOQ59_14370</name>
</gene>
<dbReference type="PANTHER" id="PTHR30352">
    <property type="entry name" value="PYRUVATE FORMATE-LYASE-ACTIVATING ENZYME"/>
    <property type="match status" value="1"/>
</dbReference>
<dbReference type="EMBL" id="JADEYS010000015">
    <property type="protein sequence ID" value="MBE9398442.1"/>
    <property type="molecule type" value="Genomic_DNA"/>
</dbReference>
<keyword evidence="2" id="KW-0004">4Fe-4S</keyword>
<keyword evidence="5" id="KW-0479">Metal-binding</keyword>
<dbReference type="SFLD" id="SFLDS00029">
    <property type="entry name" value="Radical_SAM"/>
    <property type="match status" value="1"/>
</dbReference>
<keyword evidence="7" id="KW-0411">Iron-sulfur</keyword>
<sequence>MSIKRPNPSRRHANTEPDTLVYQIDDRLYVNLTDRCTLACTFCPKHNGCTEVKGHELYLSERPDVEEIIRLIDDPTRYAEIVFCGYGEPTLRLKDLLKIAHTVKAKGGRTRINTDGLANRVHKRDVTAEMAECIDALSISLNAQDEATYNLHCEPSMKGSHAEVLAFIAAAAKVIPDVSATAIDGLEGVDVERCAQLTEARGAKFRARYLDLVG</sequence>
<dbReference type="GO" id="GO:0003824">
    <property type="term" value="F:catalytic activity"/>
    <property type="evidence" value="ECO:0007669"/>
    <property type="project" value="InterPro"/>
</dbReference>
<keyword evidence="6" id="KW-0408">Iron</keyword>
<keyword evidence="3" id="KW-0313">Glucose metabolism</keyword>
<dbReference type="GO" id="GO:0046872">
    <property type="term" value="F:metal ion binding"/>
    <property type="evidence" value="ECO:0007669"/>
    <property type="project" value="UniProtKB-KW"/>
</dbReference>
<dbReference type="CDD" id="cd01335">
    <property type="entry name" value="Radical_SAM"/>
    <property type="match status" value="1"/>
</dbReference>
<evidence type="ECO:0000259" key="8">
    <source>
        <dbReference type="PROSITE" id="PS51918"/>
    </source>
</evidence>